<gene>
    <name evidence="5" type="ORF">Vbra_12607</name>
</gene>
<evidence type="ECO:0000313" key="6">
    <source>
        <dbReference type="Proteomes" id="UP000041254"/>
    </source>
</evidence>
<keyword evidence="3" id="KW-1133">Transmembrane helix</keyword>
<feature type="region of interest" description="Disordered" evidence="2">
    <location>
        <begin position="151"/>
        <end position="192"/>
    </location>
</feature>
<keyword evidence="6" id="KW-1185">Reference proteome</keyword>
<evidence type="ECO:0000259" key="4">
    <source>
        <dbReference type="PROSITE" id="PS50089"/>
    </source>
</evidence>
<dbReference type="InParanoid" id="A0A0G4EQ37"/>
<dbReference type="EMBL" id="CDMY01000283">
    <property type="protein sequence ID" value="CEL99539.1"/>
    <property type="molecule type" value="Genomic_DNA"/>
</dbReference>
<dbReference type="SUPFAM" id="SSF57850">
    <property type="entry name" value="RING/U-box"/>
    <property type="match status" value="1"/>
</dbReference>
<reference evidence="5 6" key="1">
    <citation type="submission" date="2014-11" db="EMBL/GenBank/DDBJ databases">
        <authorList>
            <person name="Zhu J."/>
            <person name="Qi W."/>
            <person name="Song R."/>
        </authorList>
    </citation>
    <scope>NUCLEOTIDE SEQUENCE [LARGE SCALE GENOMIC DNA]</scope>
</reference>
<feature type="transmembrane region" description="Helical" evidence="3">
    <location>
        <begin position="286"/>
        <end position="305"/>
    </location>
</feature>
<dbReference type="Proteomes" id="UP000041254">
    <property type="component" value="Unassembled WGS sequence"/>
</dbReference>
<feature type="region of interest" description="Disordered" evidence="2">
    <location>
        <begin position="1"/>
        <end position="114"/>
    </location>
</feature>
<proteinExistence type="predicted"/>
<feature type="compositionally biased region" description="Low complexity" evidence="2">
    <location>
        <begin position="102"/>
        <end position="114"/>
    </location>
</feature>
<feature type="compositionally biased region" description="Basic and acidic residues" evidence="2">
    <location>
        <begin position="15"/>
        <end position="28"/>
    </location>
</feature>
<keyword evidence="3" id="KW-0472">Membrane</keyword>
<keyword evidence="3" id="KW-0812">Transmembrane</keyword>
<feature type="transmembrane region" description="Helical" evidence="3">
    <location>
        <begin position="429"/>
        <end position="449"/>
    </location>
</feature>
<dbReference type="GO" id="GO:0008270">
    <property type="term" value="F:zinc ion binding"/>
    <property type="evidence" value="ECO:0007669"/>
    <property type="project" value="UniProtKB-KW"/>
</dbReference>
<dbReference type="AlphaFoldDB" id="A0A0G4EQ37"/>
<feature type="transmembrane region" description="Helical" evidence="3">
    <location>
        <begin position="461"/>
        <end position="480"/>
    </location>
</feature>
<dbReference type="STRING" id="1169540.A0A0G4EQ37"/>
<dbReference type="VEuPathDB" id="CryptoDB:Vbra_12607"/>
<dbReference type="Gene3D" id="3.30.40.10">
    <property type="entry name" value="Zinc/RING finger domain, C3HC4 (zinc finger)"/>
    <property type="match status" value="1"/>
</dbReference>
<feature type="transmembrane region" description="Helical" evidence="3">
    <location>
        <begin position="347"/>
        <end position="364"/>
    </location>
</feature>
<sequence length="631" mass="70544">MWEDHRMSQGWQEARMQKDRGDDDHHNGLGDQKQQKTMADLHQGGSQQSGLPPSPSAASAISSPKAASRGRLSLADRSPLARGHTTAGRTESSTVRGDGRTATGSSSAAAAAAAPDVGAASAAGIARGLAPEDRERAERIMKRLQEQQAAVAQSRSAQHIIRSDSEQRRGGRGNDVFHTPRGDDEDEEPSQFARVRFRDRTSYFCDRSAIHRMTIFLAFALATVALLHMKDSFGYDIRWDHLVLLWAVNRVVEYIEITAMTARTFWLYTSHGRDPPGPPHAHSQLALGRLLILFLELTTAAMLVVEIQTQKFGSYVMCGYGWLNGRLVNAALHINVMSQCKFYIPDTHHLITAIVVWIGVAAAMKLDGWRISWVVVLVWQNFAVGAFLGEELLHILQAKLSRFSGAPDSTPEQAKQLFFSRLCVVLEELPWLVLIVAALWWHIMLLMWLQFQTNFYRLAYMAYPVLGFFFLAFAYQCLVYRMLGPRAPDWTAFGVNPRRFLPSLYIRPRYVKKHNACYLRYSGPIPRPMAAVGDIESQTLPLPAGREEEGAVSKSESQISESENGEDACIVCRAARANGIIMECGHSACCYTCARQIFITDQKCHYCRQPSTFFHKIDLNPVAPGIYRVIK</sequence>
<dbReference type="PROSITE" id="PS50089">
    <property type="entry name" value="ZF_RING_2"/>
    <property type="match status" value="1"/>
</dbReference>
<evidence type="ECO:0000256" key="1">
    <source>
        <dbReference type="PROSITE-ProRule" id="PRU00175"/>
    </source>
</evidence>
<keyword evidence="1" id="KW-0863">Zinc-finger</keyword>
<dbReference type="InterPro" id="IPR013083">
    <property type="entry name" value="Znf_RING/FYVE/PHD"/>
</dbReference>
<evidence type="ECO:0000256" key="3">
    <source>
        <dbReference type="SAM" id="Phobius"/>
    </source>
</evidence>
<keyword evidence="1" id="KW-0479">Metal-binding</keyword>
<dbReference type="Pfam" id="PF13920">
    <property type="entry name" value="zf-C3HC4_3"/>
    <property type="match status" value="1"/>
</dbReference>
<accession>A0A0G4EQ37</accession>
<feature type="domain" description="RING-type" evidence="4">
    <location>
        <begin position="569"/>
        <end position="608"/>
    </location>
</feature>
<name>A0A0G4EQ37_VITBC</name>
<feature type="compositionally biased region" description="Low complexity" evidence="2">
    <location>
        <begin position="43"/>
        <end position="67"/>
    </location>
</feature>
<protein>
    <recommendedName>
        <fullName evidence="4">RING-type domain-containing protein</fullName>
    </recommendedName>
</protein>
<feature type="transmembrane region" description="Helical" evidence="3">
    <location>
        <begin position="370"/>
        <end position="389"/>
    </location>
</feature>
<organism evidence="5 6">
    <name type="scientific">Vitrella brassicaformis (strain CCMP3155)</name>
    <dbReference type="NCBI Taxonomy" id="1169540"/>
    <lineage>
        <taxon>Eukaryota</taxon>
        <taxon>Sar</taxon>
        <taxon>Alveolata</taxon>
        <taxon>Colpodellida</taxon>
        <taxon>Vitrellaceae</taxon>
        <taxon>Vitrella</taxon>
    </lineage>
</organism>
<feature type="transmembrane region" description="Helical" evidence="3">
    <location>
        <begin position="209"/>
        <end position="229"/>
    </location>
</feature>
<keyword evidence="1" id="KW-0862">Zinc</keyword>
<evidence type="ECO:0000313" key="5">
    <source>
        <dbReference type="EMBL" id="CEL99539.1"/>
    </source>
</evidence>
<dbReference type="InterPro" id="IPR001841">
    <property type="entry name" value="Znf_RING"/>
</dbReference>
<evidence type="ECO:0000256" key="2">
    <source>
        <dbReference type="SAM" id="MobiDB-lite"/>
    </source>
</evidence>